<dbReference type="PANTHER" id="PTHR42715">
    <property type="entry name" value="BETA-GLUCOSIDASE"/>
    <property type="match status" value="1"/>
</dbReference>
<dbReference type="InterPro" id="IPR002772">
    <property type="entry name" value="Glyco_hydro_3_C"/>
</dbReference>
<evidence type="ECO:0000259" key="16">
    <source>
        <dbReference type="SMART" id="SM01217"/>
    </source>
</evidence>
<comment type="subcellular location">
    <subcellularLocation>
        <location evidence="2">Secreted</location>
    </subcellularLocation>
</comment>
<dbReference type="InterPro" id="IPR036881">
    <property type="entry name" value="Glyco_hydro_3_C_sf"/>
</dbReference>
<evidence type="ECO:0000313" key="17">
    <source>
        <dbReference type="EMBL" id="KAF2456505.1"/>
    </source>
</evidence>
<evidence type="ECO:0000313" key="18">
    <source>
        <dbReference type="Proteomes" id="UP000799766"/>
    </source>
</evidence>
<evidence type="ECO:0000256" key="8">
    <source>
        <dbReference type="ARBA" id="ARBA00022801"/>
    </source>
</evidence>
<keyword evidence="6" id="KW-0964">Secreted</keyword>
<evidence type="ECO:0000256" key="12">
    <source>
        <dbReference type="ARBA" id="ARBA00023295"/>
    </source>
</evidence>
<evidence type="ECO:0000256" key="10">
    <source>
        <dbReference type="ARBA" id="ARBA00023180"/>
    </source>
</evidence>
<comment type="similarity">
    <text evidence="4">Belongs to the glycosyl hydrolase 3 family.</text>
</comment>
<dbReference type="Proteomes" id="UP000799766">
    <property type="component" value="Unassembled WGS sequence"/>
</dbReference>
<evidence type="ECO:0000256" key="14">
    <source>
        <dbReference type="SAM" id="MobiDB-lite"/>
    </source>
</evidence>
<comment type="catalytic activity">
    <reaction evidence="1">
        <text>Hydrolysis of terminal, non-reducing beta-D-glucosyl residues with release of beta-D-glucose.</text>
        <dbReference type="EC" id="3.2.1.21"/>
    </reaction>
</comment>
<dbReference type="Pfam" id="PF01915">
    <property type="entry name" value="Glyco_hydro_3_C"/>
    <property type="match status" value="1"/>
</dbReference>
<dbReference type="InterPro" id="IPR026891">
    <property type="entry name" value="Fn3-like"/>
</dbReference>
<dbReference type="FunFam" id="3.20.20.300:FF:000002">
    <property type="entry name" value="Probable beta-glucosidase"/>
    <property type="match status" value="1"/>
</dbReference>
<keyword evidence="12" id="KW-0326">Glycosidase</keyword>
<evidence type="ECO:0000256" key="15">
    <source>
        <dbReference type="SAM" id="SignalP"/>
    </source>
</evidence>
<keyword evidence="7 15" id="KW-0732">Signal</keyword>
<dbReference type="Pfam" id="PF14310">
    <property type="entry name" value="Fn3-like"/>
    <property type="match status" value="1"/>
</dbReference>
<dbReference type="SMART" id="SM01217">
    <property type="entry name" value="Fn3_like"/>
    <property type="match status" value="1"/>
</dbReference>
<evidence type="ECO:0000256" key="5">
    <source>
        <dbReference type="ARBA" id="ARBA00012744"/>
    </source>
</evidence>
<feature type="signal peptide" evidence="15">
    <location>
        <begin position="1"/>
        <end position="18"/>
    </location>
</feature>
<sequence>MLGSRIISLAASAAVAFAQTYSGGFDGDWDAAYSQAESDVSRLSLSDKIGIVTGVGWSQGPCVGNTHAANSIGFPSLCLQDGPLGVRYATGITAFPAGVQAASTWDKKLIYDRGHAIGEEAKALGIHVMLGPVAGGIGKFAAGGRNWEGFSPDPYLTGIAMIESIAGMQDAGVQATGKHYIGNEQENRRDTISSNIDDKTMHELYLWPFADSVWANVAAMMCSYNKLDDTWTCEDEHAMDELLKEELGFKGYIMTDWNAQHSTVESANAGLDMTMPGTDFNGDSIYWGNQLQSAVQQGQVSEDRVDDMVTRIIASWYLTGQDQSYPPVAFDSWNGNGGPDVSGNHDEVALAVARDGIVLLKNEDNILPLSNPGSIAIIGSDAIANPQGINSCADMGCNQGTLTMGWGSGTVNMQYLIAPNDAITERAQQSGGSATTSGNDDANQGRSAAQGADLAIVFINADSGEGYIEVEGNFGDRNDLYAWHNGDDLVRAVAEANDNTIVVIHSTGAILMEDWIDMAGVKAVVWAGLPGQESGNSLVEVLWGDVAPSGKMPYTLAKTAEDYGTSIVTAGPDNFEEGVFIDYRHFDESNIEPRFEFGFGLSYTTFNYSEISVEGAPSAGPATGPTVPGGAADLYETVSTVSLTVTNSGDVAGAEVPQLYVGYPSSASGQPPRQLRGFDKVMIEPGESADVTFEIRRKDLSYWDTDAKQWVVPEGTFTLDVGSSSRDLRSSGEITV</sequence>
<keyword evidence="10" id="KW-0325">Glycoprotein</keyword>
<dbReference type="InterPro" id="IPR036962">
    <property type="entry name" value="Glyco_hydro_3_N_sf"/>
</dbReference>
<protein>
    <recommendedName>
        <fullName evidence="5">beta-glucosidase</fullName>
        <ecNumber evidence="5">3.2.1.21</ecNumber>
    </recommendedName>
</protein>
<dbReference type="AlphaFoldDB" id="A0A6A6NXH5"/>
<evidence type="ECO:0000256" key="7">
    <source>
        <dbReference type="ARBA" id="ARBA00022729"/>
    </source>
</evidence>
<keyword evidence="11" id="KW-0119">Carbohydrate metabolism</keyword>
<dbReference type="Gene3D" id="2.60.40.10">
    <property type="entry name" value="Immunoglobulins"/>
    <property type="match status" value="1"/>
</dbReference>
<accession>A0A6A6NXH5</accession>
<keyword evidence="9" id="KW-0136">Cellulose degradation</keyword>
<dbReference type="FunFam" id="3.40.50.1700:FF:000003">
    <property type="entry name" value="Probable beta-glucosidase"/>
    <property type="match status" value="1"/>
</dbReference>
<evidence type="ECO:0000256" key="13">
    <source>
        <dbReference type="ARBA" id="ARBA00023326"/>
    </source>
</evidence>
<dbReference type="InterPro" id="IPR013783">
    <property type="entry name" value="Ig-like_fold"/>
</dbReference>
<dbReference type="PANTHER" id="PTHR42715:SF28">
    <property type="entry name" value="BETA-GLUCOSIDASE L-RELATED"/>
    <property type="match status" value="1"/>
</dbReference>
<evidence type="ECO:0000256" key="1">
    <source>
        <dbReference type="ARBA" id="ARBA00000448"/>
    </source>
</evidence>
<dbReference type="InterPro" id="IPR050288">
    <property type="entry name" value="Cellulose_deg_GH3"/>
</dbReference>
<evidence type="ECO:0000256" key="9">
    <source>
        <dbReference type="ARBA" id="ARBA00023001"/>
    </source>
</evidence>
<comment type="pathway">
    <text evidence="3">Glycan metabolism; cellulose degradation.</text>
</comment>
<proteinExistence type="inferred from homology"/>
<keyword evidence="13" id="KW-0624">Polysaccharide degradation</keyword>
<keyword evidence="8 17" id="KW-0378">Hydrolase</keyword>
<dbReference type="Pfam" id="PF00933">
    <property type="entry name" value="Glyco_hydro_3"/>
    <property type="match status" value="1"/>
</dbReference>
<gene>
    <name evidence="17" type="ORF">BDY21DRAFT_364684</name>
</gene>
<dbReference type="InterPro" id="IPR001764">
    <property type="entry name" value="Glyco_hydro_3_N"/>
</dbReference>
<dbReference type="PRINTS" id="PR00133">
    <property type="entry name" value="GLHYDRLASE3"/>
</dbReference>
<evidence type="ECO:0000256" key="4">
    <source>
        <dbReference type="ARBA" id="ARBA00005336"/>
    </source>
</evidence>
<evidence type="ECO:0000256" key="3">
    <source>
        <dbReference type="ARBA" id="ARBA00004987"/>
    </source>
</evidence>
<name>A0A6A6NXH5_9PEZI</name>
<dbReference type="InterPro" id="IPR017853">
    <property type="entry name" value="GH"/>
</dbReference>
<feature type="chain" id="PRO_5025656541" description="beta-glucosidase" evidence="15">
    <location>
        <begin position="19"/>
        <end position="736"/>
    </location>
</feature>
<evidence type="ECO:0000256" key="2">
    <source>
        <dbReference type="ARBA" id="ARBA00004613"/>
    </source>
</evidence>
<keyword evidence="18" id="KW-1185">Reference proteome</keyword>
<dbReference type="OrthoDB" id="434at2759"/>
<evidence type="ECO:0000256" key="6">
    <source>
        <dbReference type="ARBA" id="ARBA00022525"/>
    </source>
</evidence>
<reference evidence="17" key="1">
    <citation type="journal article" date="2020" name="Stud. Mycol.">
        <title>101 Dothideomycetes genomes: a test case for predicting lifestyles and emergence of pathogens.</title>
        <authorList>
            <person name="Haridas S."/>
            <person name="Albert R."/>
            <person name="Binder M."/>
            <person name="Bloem J."/>
            <person name="Labutti K."/>
            <person name="Salamov A."/>
            <person name="Andreopoulos B."/>
            <person name="Baker S."/>
            <person name="Barry K."/>
            <person name="Bills G."/>
            <person name="Bluhm B."/>
            <person name="Cannon C."/>
            <person name="Castanera R."/>
            <person name="Culley D."/>
            <person name="Daum C."/>
            <person name="Ezra D."/>
            <person name="Gonzalez J."/>
            <person name="Henrissat B."/>
            <person name="Kuo A."/>
            <person name="Liang C."/>
            <person name="Lipzen A."/>
            <person name="Lutzoni F."/>
            <person name="Magnuson J."/>
            <person name="Mondo S."/>
            <person name="Nolan M."/>
            <person name="Ohm R."/>
            <person name="Pangilinan J."/>
            <person name="Park H.-J."/>
            <person name="Ramirez L."/>
            <person name="Alfaro M."/>
            <person name="Sun H."/>
            <person name="Tritt A."/>
            <person name="Yoshinaga Y."/>
            <person name="Zwiers L.-H."/>
            <person name="Turgeon B."/>
            <person name="Goodwin S."/>
            <person name="Spatafora J."/>
            <person name="Crous P."/>
            <person name="Grigoriev I."/>
        </authorList>
    </citation>
    <scope>NUCLEOTIDE SEQUENCE</scope>
    <source>
        <strain evidence="17">ATCC 16933</strain>
    </source>
</reference>
<dbReference type="GO" id="GO:0008422">
    <property type="term" value="F:beta-glucosidase activity"/>
    <property type="evidence" value="ECO:0007669"/>
    <property type="project" value="UniProtKB-EC"/>
</dbReference>
<feature type="region of interest" description="Disordered" evidence="14">
    <location>
        <begin position="427"/>
        <end position="446"/>
    </location>
</feature>
<dbReference type="SUPFAM" id="SSF52279">
    <property type="entry name" value="Beta-D-glucan exohydrolase, C-terminal domain"/>
    <property type="match status" value="1"/>
</dbReference>
<dbReference type="Gene3D" id="3.20.20.300">
    <property type="entry name" value="Glycoside hydrolase, family 3, N-terminal domain"/>
    <property type="match status" value="1"/>
</dbReference>
<evidence type="ECO:0000256" key="11">
    <source>
        <dbReference type="ARBA" id="ARBA00023277"/>
    </source>
</evidence>
<organism evidence="17 18">
    <name type="scientific">Lineolata rhizophorae</name>
    <dbReference type="NCBI Taxonomy" id="578093"/>
    <lineage>
        <taxon>Eukaryota</taxon>
        <taxon>Fungi</taxon>
        <taxon>Dikarya</taxon>
        <taxon>Ascomycota</taxon>
        <taxon>Pezizomycotina</taxon>
        <taxon>Dothideomycetes</taxon>
        <taxon>Dothideomycetes incertae sedis</taxon>
        <taxon>Lineolatales</taxon>
        <taxon>Lineolataceae</taxon>
        <taxon>Lineolata</taxon>
    </lineage>
</organism>
<feature type="domain" description="Fibronectin type III-like" evidence="16">
    <location>
        <begin position="655"/>
        <end position="725"/>
    </location>
</feature>
<dbReference type="GO" id="GO:0030245">
    <property type="term" value="P:cellulose catabolic process"/>
    <property type="evidence" value="ECO:0007669"/>
    <property type="project" value="UniProtKB-KW"/>
</dbReference>
<dbReference type="Gene3D" id="3.40.50.1700">
    <property type="entry name" value="Glycoside hydrolase family 3 C-terminal domain"/>
    <property type="match status" value="1"/>
</dbReference>
<dbReference type="EC" id="3.2.1.21" evidence="5"/>
<dbReference type="FunFam" id="2.60.40.10:FF:000757">
    <property type="entry name" value="Beta-glucosidase G"/>
    <property type="match status" value="1"/>
</dbReference>
<dbReference type="GO" id="GO:0005576">
    <property type="term" value="C:extracellular region"/>
    <property type="evidence" value="ECO:0007669"/>
    <property type="project" value="UniProtKB-SubCell"/>
</dbReference>
<dbReference type="EMBL" id="MU001683">
    <property type="protein sequence ID" value="KAF2456505.1"/>
    <property type="molecule type" value="Genomic_DNA"/>
</dbReference>
<dbReference type="SUPFAM" id="SSF51445">
    <property type="entry name" value="(Trans)glycosidases"/>
    <property type="match status" value="1"/>
</dbReference>